<reference evidence="1" key="1">
    <citation type="submission" date="2021-05" db="EMBL/GenBank/DDBJ databases">
        <authorList>
            <person name="Scholz U."/>
            <person name="Mascher M."/>
            <person name="Fiebig A."/>
        </authorList>
    </citation>
    <scope>NUCLEOTIDE SEQUENCE [LARGE SCALE GENOMIC DNA]</scope>
</reference>
<dbReference type="EnsemblPlants" id="AVESA.00010b.r2.7DG1366510.1">
    <property type="protein sequence ID" value="AVESA.00010b.r2.7DG1366510.1.CDS.1"/>
    <property type="gene ID" value="AVESA.00010b.r2.7DG1366510"/>
</dbReference>
<accession>A0ACD6AIJ6</accession>
<protein>
    <submittedName>
        <fullName evidence="1">Uncharacterized protein</fullName>
    </submittedName>
</protein>
<dbReference type="Proteomes" id="UP001732700">
    <property type="component" value="Chromosome 7D"/>
</dbReference>
<keyword evidence="2" id="KW-1185">Reference proteome</keyword>
<evidence type="ECO:0000313" key="2">
    <source>
        <dbReference type="Proteomes" id="UP001732700"/>
    </source>
</evidence>
<organism evidence="1 2">
    <name type="scientific">Avena sativa</name>
    <name type="common">Oat</name>
    <dbReference type="NCBI Taxonomy" id="4498"/>
    <lineage>
        <taxon>Eukaryota</taxon>
        <taxon>Viridiplantae</taxon>
        <taxon>Streptophyta</taxon>
        <taxon>Embryophyta</taxon>
        <taxon>Tracheophyta</taxon>
        <taxon>Spermatophyta</taxon>
        <taxon>Magnoliopsida</taxon>
        <taxon>Liliopsida</taxon>
        <taxon>Poales</taxon>
        <taxon>Poaceae</taxon>
        <taxon>BOP clade</taxon>
        <taxon>Pooideae</taxon>
        <taxon>Poodae</taxon>
        <taxon>Poeae</taxon>
        <taxon>Poeae Chloroplast Group 1 (Aveneae type)</taxon>
        <taxon>Aveninae</taxon>
        <taxon>Avena</taxon>
    </lineage>
</organism>
<evidence type="ECO:0000313" key="1">
    <source>
        <dbReference type="EnsemblPlants" id="AVESA.00010b.r2.7DG1366510.1.CDS.1"/>
    </source>
</evidence>
<reference evidence="1" key="2">
    <citation type="submission" date="2025-09" db="UniProtKB">
        <authorList>
            <consortium name="EnsemblPlants"/>
        </authorList>
    </citation>
    <scope>IDENTIFICATION</scope>
</reference>
<sequence length="411" mass="45971">MAEASGGGRPLPEDLIIWEILTRLPAKPVLRCRAVCRSWRRCLTSDAKFLLAHHRRQPLFPLVTTSGDQERRIDALDHRTGERRPVARINRTTISEDLDVLASCDGLLILIAFGGLNICNPTTRQLAPLPLFNVNCISGLYPHPPSGSYRVLCCVKTNGHAVYHVHTVGSDDLRCIGEPLEPWASGDVVEMMPMMEFLQPHVLAGGRLYWHPLKLPVGGSGKVNNMLVFDTVAESFRHVLSPVEGPCIELFEINDSLGLYKYRGSSSTADLWVLQDNERWVWSFKHRIKLQAMAFSLVPDTNGDMVVLSKKGKKPGLRWQYLQHISGTDGSSLRRYEWNVFLKLKKLRFKESLVRHSFFSMEGNNDGGVAEKPLFNGLSTVAVPLDDNYDPQACSEESMLAKSFAGVSLSF</sequence>
<name>A0ACD6AIJ6_AVESA</name>
<proteinExistence type="predicted"/>